<evidence type="ECO:0000313" key="1">
    <source>
        <dbReference type="EMBL" id="MPN39901.1"/>
    </source>
</evidence>
<proteinExistence type="predicted"/>
<reference evidence="1" key="1">
    <citation type="submission" date="2019-08" db="EMBL/GenBank/DDBJ databases">
        <authorList>
            <person name="Kucharzyk K."/>
            <person name="Murdoch R.W."/>
            <person name="Higgins S."/>
            <person name="Loffler F."/>
        </authorList>
    </citation>
    <scope>NUCLEOTIDE SEQUENCE</scope>
</reference>
<comment type="caution">
    <text evidence="1">The sequence shown here is derived from an EMBL/GenBank/DDBJ whole genome shotgun (WGS) entry which is preliminary data.</text>
</comment>
<accession>A0A645HLJ9</accession>
<dbReference type="AlphaFoldDB" id="A0A645HLJ9"/>
<sequence length="127" mass="14384">MLQFGGFQRSQFRIIADRQNHRTVIGKTDHQRPVRLQVMHARGMQAGATPQAAAFDCLRENLLRHRFIEPDFRLDRLHSSISKGVAAPANNNTVPYRCLSKRADKIFFAFGRLSFGATISSSFVSHN</sequence>
<gene>
    <name evidence="1" type="ORF">SDC9_187435</name>
</gene>
<organism evidence="1">
    <name type="scientific">bioreactor metagenome</name>
    <dbReference type="NCBI Taxonomy" id="1076179"/>
    <lineage>
        <taxon>unclassified sequences</taxon>
        <taxon>metagenomes</taxon>
        <taxon>ecological metagenomes</taxon>
    </lineage>
</organism>
<protein>
    <submittedName>
        <fullName evidence="1">Uncharacterized protein</fullName>
    </submittedName>
</protein>
<name>A0A645HLJ9_9ZZZZ</name>
<dbReference type="EMBL" id="VSSQ01095999">
    <property type="protein sequence ID" value="MPN39901.1"/>
    <property type="molecule type" value="Genomic_DNA"/>
</dbReference>